<dbReference type="EMBL" id="JACGWO010000010">
    <property type="protein sequence ID" value="KAK4416831.1"/>
    <property type="molecule type" value="Genomic_DNA"/>
</dbReference>
<evidence type="ECO:0008006" key="3">
    <source>
        <dbReference type="Google" id="ProtNLM"/>
    </source>
</evidence>
<dbReference type="AlphaFoldDB" id="A0AAE1XRW1"/>
<sequence>MALKIIENDKLLFMFNHVVDMKRVLDGYPWNFNRNILILCELGDEENPQSLDLNWCPFYVHIHDLPIWKIAKEMAKAIRNCLFKLIKIQAIVVLMSRGSAQIFRPDSIKVTGNHTAPVALLRIRKLPLRMVSLRLASGGLMDCVDLQSLNHGLISATLVTPVIGGMRIIYRIWTISVDHP</sequence>
<reference evidence="1" key="1">
    <citation type="submission" date="2020-06" db="EMBL/GenBank/DDBJ databases">
        <authorList>
            <person name="Li T."/>
            <person name="Hu X."/>
            <person name="Zhang T."/>
            <person name="Song X."/>
            <person name="Zhang H."/>
            <person name="Dai N."/>
            <person name="Sheng W."/>
            <person name="Hou X."/>
            <person name="Wei L."/>
        </authorList>
    </citation>
    <scope>NUCLEOTIDE SEQUENCE</scope>
    <source>
        <strain evidence="1">3651</strain>
        <tissue evidence="1">Leaf</tissue>
    </source>
</reference>
<proteinExistence type="predicted"/>
<organism evidence="1 2">
    <name type="scientific">Sesamum alatum</name>
    <dbReference type="NCBI Taxonomy" id="300844"/>
    <lineage>
        <taxon>Eukaryota</taxon>
        <taxon>Viridiplantae</taxon>
        <taxon>Streptophyta</taxon>
        <taxon>Embryophyta</taxon>
        <taxon>Tracheophyta</taxon>
        <taxon>Spermatophyta</taxon>
        <taxon>Magnoliopsida</taxon>
        <taxon>eudicotyledons</taxon>
        <taxon>Gunneridae</taxon>
        <taxon>Pentapetalae</taxon>
        <taxon>asterids</taxon>
        <taxon>lamiids</taxon>
        <taxon>Lamiales</taxon>
        <taxon>Pedaliaceae</taxon>
        <taxon>Sesamum</taxon>
    </lineage>
</organism>
<evidence type="ECO:0000313" key="1">
    <source>
        <dbReference type="EMBL" id="KAK4416831.1"/>
    </source>
</evidence>
<name>A0AAE1XRW1_9LAMI</name>
<reference evidence="1" key="2">
    <citation type="journal article" date="2024" name="Plant">
        <title>Genomic evolution and insights into agronomic trait innovations of Sesamum species.</title>
        <authorList>
            <person name="Miao H."/>
            <person name="Wang L."/>
            <person name="Qu L."/>
            <person name="Liu H."/>
            <person name="Sun Y."/>
            <person name="Le M."/>
            <person name="Wang Q."/>
            <person name="Wei S."/>
            <person name="Zheng Y."/>
            <person name="Lin W."/>
            <person name="Duan Y."/>
            <person name="Cao H."/>
            <person name="Xiong S."/>
            <person name="Wang X."/>
            <person name="Wei L."/>
            <person name="Li C."/>
            <person name="Ma Q."/>
            <person name="Ju M."/>
            <person name="Zhao R."/>
            <person name="Li G."/>
            <person name="Mu C."/>
            <person name="Tian Q."/>
            <person name="Mei H."/>
            <person name="Zhang T."/>
            <person name="Gao T."/>
            <person name="Zhang H."/>
        </authorList>
    </citation>
    <scope>NUCLEOTIDE SEQUENCE</scope>
    <source>
        <strain evidence="1">3651</strain>
    </source>
</reference>
<comment type="caution">
    <text evidence="1">The sequence shown here is derived from an EMBL/GenBank/DDBJ whole genome shotgun (WGS) entry which is preliminary data.</text>
</comment>
<evidence type="ECO:0000313" key="2">
    <source>
        <dbReference type="Proteomes" id="UP001293254"/>
    </source>
</evidence>
<dbReference type="Proteomes" id="UP001293254">
    <property type="component" value="Unassembled WGS sequence"/>
</dbReference>
<gene>
    <name evidence="1" type="ORF">Salat_2508600</name>
</gene>
<accession>A0AAE1XRW1</accession>
<protein>
    <recommendedName>
        <fullName evidence="3">DUF4283 domain-containing protein</fullName>
    </recommendedName>
</protein>
<keyword evidence="2" id="KW-1185">Reference proteome</keyword>